<comment type="function">
    <text evidence="12 13">Involved in acetate metabolism.</text>
</comment>
<evidence type="ECO:0000259" key="15">
    <source>
        <dbReference type="Pfam" id="PF07085"/>
    </source>
</evidence>
<evidence type="ECO:0000256" key="8">
    <source>
        <dbReference type="ARBA" id="ARBA00022490"/>
    </source>
</evidence>
<dbReference type="InterPro" id="IPR010766">
    <property type="entry name" value="DRTGG"/>
</dbReference>
<dbReference type="NCBIfam" id="TIGR00651">
    <property type="entry name" value="pta"/>
    <property type="match status" value="1"/>
</dbReference>
<evidence type="ECO:0000256" key="2">
    <source>
        <dbReference type="ARBA" id="ARBA00004496"/>
    </source>
</evidence>
<dbReference type="PANTHER" id="PTHR43356:SF3">
    <property type="entry name" value="PHOSPHATE ACETYLTRANSFERASE"/>
    <property type="match status" value="1"/>
</dbReference>
<dbReference type="PANTHER" id="PTHR43356">
    <property type="entry name" value="PHOSPHATE ACETYLTRANSFERASE"/>
    <property type="match status" value="1"/>
</dbReference>
<dbReference type="Proteomes" id="UP000317291">
    <property type="component" value="Unassembled WGS sequence"/>
</dbReference>
<evidence type="ECO:0000256" key="12">
    <source>
        <dbReference type="ARBA" id="ARBA00049955"/>
    </source>
</evidence>
<keyword evidence="9 13" id="KW-0808">Transferase</keyword>
<dbReference type="InterPro" id="IPR042112">
    <property type="entry name" value="P_AcTrfase_dom2"/>
</dbReference>
<comment type="domain">
    <text evidence="13">The N-terminal region seems to be important for proper quaternary structure. The C-terminal region contains the substrate-binding site.</text>
</comment>
<evidence type="ECO:0000256" key="6">
    <source>
        <dbReference type="ARBA" id="ARBA00012707"/>
    </source>
</evidence>
<dbReference type="Gene3D" id="3.40.50.10750">
    <property type="entry name" value="Isocitrate/Isopropylmalate dehydrogenase-like"/>
    <property type="match status" value="1"/>
</dbReference>
<dbReference type="PIRSF" id="PIRSF006107">
    <property type="entry name" value="PhpActrans_proteobac"/>
    <property type="match status" value="1"/>
</dbReference>
<dbReference type="InterPro" id="IPR016475">
    <property type="entry name" value="P-Actrans_bac"/>
</dbReference>
<accession>A0A5C5RG34</accession>
<organism evidence="16 17">
    <name type="scientific">Tsukamurella asaccharolytica</name>
    <dbReference type="NCBI Taxonomy" id="2592067"/>
    <lineage>
        <taxon>Bacteria</taxon>
        <taxon>Bacillati</taxon>
        <taxon>Actinomycetota</taxon>
        <taxon>Actinomycetes</taxon>
        <taxon>Mycobacteriales</taxon>
        <taxon>Tsukamurellaceae</taxon>
        <taxon>Tsukamurella</taxon>
    </lineage>
</organism>
<evidence type="ECO:0000256" key="5">
    <source>
        <dbReference type="ARBA" id="ARBA00009786"/>
    </source>
</evidence>
<evidence type="ECO:0000256" key="3">
    <source>
        <dbReference type="ARBA" id="ARBA00004989"/>
    </source>
</evidence>
<dbReference type="InterPro" id="IPR027417">
    <property type="entry name" value="P-loop_NTPase"/>
</dbReference>
<keyword evidence="17" id="KW-1185">Reference proteome</keyword>
<dbReference type="EC" id="2.3.1.8" evidence="6 13"/>
<dbReference type="NCBIfam" id="NF007233">
    <property type="entry name" value="PRK09653.1"/>
    <property type="match status" value="1"/>
</dbReference>
<comment type="pathway">
    <text evidence="3 13">Metabolic intermediate biosynthesis; acetyl-CoA biosynthesis; acetyl-CoA from acetate: step 2/2.</text>
</comment>
<dbReference type="UniPathway" id="UPA00340">
    <property type="reaction ID" value="UER00459"/>
</dbReference>
<evidence type="ECO:0000259" key="14">
    <source>
        <dbReference type="Pfam" id="PF01515"/>
    </source>
</evidence>
<dbReference type="InterPro" id="IPR050500">
    <property type="entry name" value="Phos_Acetyltrans/Butyryltrans"/>
</dbReference>
<dbReference type="NCBIfam" id="NF004167">
    <property type="entry name" value="PRK05632.1"/>
    <property type="match status" value="1"/>
</dbReference>
<keyword evidence="10 13" id="KW-0012">Acyltransferase</keyword>
<name>A0A5C5RG34_9ACTN</name>
<evidence type="ECO:0000256" key="1">
    <source>
        <dbReference type="ARBA" id="ARBA00000705"/>
    </source>
</evidence>
<dbReference type="InterPro" id="IPR042113">
    <property type="entry name" value="P_AcTrfase_dom1"/>
</dbReference>
<feature type="domain" description="Phosphate acetyl/butaryl transferase" evidence="14">
    <location>
        <begin position="382"/>
        <end position="696"/>
    </location>
</feature>
<proteinExistence type="inferred from homology"/>
<comment type="subcellular location">
    <subcellularLocation>
        <location evidence="2 13">Cytoplasm</location>
    </subcellularLocation>
</comment>
<evidence type="ECO:0000256" key="11">
    <source>
        <dbReference type="ARBA" id="ARBA00031108"/>
    </source>
</evidence>
<dbReference type="AlphaFoldDB" id="A0A5C5RG34"/>
<gene>
    <name evidence="16" type="ORF">FK529_01860</name>
</gene>
<dbReference type="SUPFAM" id="SSF53659">
    <property type="entry name" value="Isocitrate/Isopropylmalate dehydrogenase-like"/>
    <property type="match status" value="1"/>
</dbReference>
<dbReference type="GO" id="GO:0005737">
    <property type="term" value="C:cytoplasm"/>
    <property type="evidence" value="ECO:0007669"/>
    <property type="project" value="UniProtKB-SubCell"/>
</dbReference>
<reference evidence="16 17" key="1">
    <citation type="submission" date="2019-06" db="EMBL/GenBank/DDBJ databases">
        <title>Tsukamurella conjunctivitidis sp. nov., Tsukamurella assacharolytica sp. nov. and Tsukamurella sputae sp. nov. isolated from patients with conjunctivitis, bacteraemia (lymphoma) and respiratory infection (sputum) in Hong Kong.</title>
        <authorList>
            <person name="Teng J.L.L."/>
            <person name="Lee H.H."/>
            <person name="Fong J.Y.H."/>
            <person name="Fok K.M.N."/>
            <person name="Lau S.K.P."/>
            <person name="Woo P.C.Y."/>
        </authorList>
    </citation>
    <scope>NUCLEOTIDE SEQUENCE [LARGE SCALE GENOMIC DNA]</scope>
    <source>
        <strain evidence="16 17">HKU71</strain>
    </source>
</reference>
<evidence type="ECO:0000256" key="4">
    <source>
        <dbReference type="ARBA" id="ARBA00008756"/>
    </source>
</evidence>
<dbReference type="InterPro" id="IPR004614">
    <property type="entry name" value="P_AcTrfase"/>
</dbReference>
<comment type="catalytic activity">
    <reaction evidence="1 13">
        <text>acetyl-CoA + phosphate = acetyl phosphate + CoA</text>
        <dbReference type="Rhea" id="RHEA:19521"/>
        <dbReference type="ChEBI" id="CHEBI:22191"/>
        <dbReference type="ChEBI" id="CHEBI:43474"/>
        <dbReference type="ChEBI" id="CHEBI:57287"/>
        <dbReference type="ChEBI" id="CHEBI:57288"/>
        <dbReference type="EC" id="2.3.1.8"/>
    </reaction>
</comment>
<dbReference type="InterPro" id="IPR002505">
    <property type="entry name" value="PTA_PTB"/>
</dbReference>
<dbReference type="GO" id="GO:0008959">
    <property type="term" value="F:phosphate acetyltransferase activity"/>
    <property type="evidence" value="ECO:0007669"/>
    <property type="project" value="UniProtKB-EC"/>
</dbReference>
<dbReference type="GO" id="GO:0006085">
    <property type="term" value="P:acetyl-CoA biosynthetic process"/>
    <property type="evidence" value="ECO:0007669"/>
    <property type="project" value="UniProtKB-UniPathway"/>
</dbReference>
<dbReference type="Pfam" id="PF13500">
    <property type="entry name" value="AAA_26"/>
    <property type="match status" value="1"/>
</dbReference>
<evidence type="ECO:0000256" key="9">
    <source>
        <dbReference type="ARBA" id="ARBA00022679"/>
    </source>
</evidence>
<dbReference type="EMBL" id="VIGW01000001">
    <property type="protein sequence ID" value="TWS21373.1"/>
    <property type="molecule type" value="Genomic_DNA"/>
</dbReference>
<dbReference type="SUPFAM" id="SSF52540">
    <property type="entry name" value="P-loop containing nucleoside triphosphate hydrolases"/>
    <property type="match status" value="1"/>
</dbReference>
<dbReference type="Gene3D" id="3.40.1390.20">
    <property type="entry name" value="HprK N-terminal domain-like"/>
    <property type="match status" value="1"/>
</dbReference>
<evidence type="ECO:0000313" key="16">
    <source>
        <dbReference type="EMBL" id="TWS21373.1"/>
    </source>
</evidence>
<dbReference type="Pfam" id="PF01515">
    <property type="entry name" value="PTA_PTB"/>
    <property type="match status" value="1"/>
</dbReference>
<feature type="domain" description="DRTGG" evidence="15">
    <location>
        <begin position="221"/>
        <end position="332"/>
    </location>
</feature>
<comment type="caution">
    <text evidence="16">The sequence shown here is derived from an EMBL/GenBank/DDBJ whole genome shotgun (WGS) entry which is preliminary data.</text>
</comment>
<dbReference type="Gene3D" id="3.40.50.10950">
    <property type="match status" value="1"/>
</dbReference>
<dbReference type="Pfam" id="PF07085">
    <property type="entry name" value="DRTGG"/>
    <property type="match status" value="1"/>
</dbReference>
<dbReference type="SUPFAM" id="SSF75138">
    <property type="entry name" value="HprK N-terminal domain-like"/>
    <property type="match status" value="1"/>
</dbReference>
<dbReference type="Gene3D" id="3.40.50.300">
    <property type="entry name" value="P-loop containing nucleotide triphosphate hydrolases"/>
    <property type="match status" value="1"/>
</dbReference>
<keyword evidence="8 13" id="KW-0963">Cytoplasm</keyword>
<dbReference type="InterPro" id="IPR028979">
    <property type="entry name" value="Ser_kin/Pase_Hpr-like_N_sf"/>
</dbReference>
<protein>
    <recommendedName>
        <fullName evidence="7 13">Phosphate acetyltransferase</fullName>
        <ecNumber evidence="6 13">2.3.1.8</ecNumber>
    </recommendedName>
    <alternativeName>
        <fullName evidence="11 13">Phosphotransacetylase</fullName>
    </alternativeName>
</protein>
<evidence type="ECO:0000313" key="17">
    <source>
        <dbReference type="Proteomes" id="UP000317291"/>
    </source>
</evidence>
<evidence type="ECO:0000256" key="13">
    <source>
        <dbReference type="PIRNR" id="PIRNR006107"/>
    </source>
</evidence>
<dbReference type="OrthoDB" id="9808984at2"/>
<comment type="similarity">
    <text evidence="4 13">In the C-terminal section; belongs to the phosphate acetyltransferase and butyryltransferase family.</text>
</comment>
<evidence type="ECO:0000256" key="10">
    <source>
        <dbReference type="ARBA" id="ARBA00023315"/>
    </source>
</evidence>
<evidence type="ECO:0000256" key="7">
    <source>
        <dbReference type="ARBA" id="ARBA00021528"/>
    </source>
</evidence>
<comment type="similarity">
    <text evidence="5 13">In the N-terminal section; belongs to the CobB/CobQ family.</text>
</comment>
<dbReference type="RefSeq" id="WP_146559027.1">
    <property type="nucleotide sequence ID" value="NZ_VIGW01000001.1"/>
</dbReference>
<sequence>MTAESVDAPLAEADRTSATANVYVTGADQDSDVSAVALGIVAMLSNQAARVGVFQPIASERGGSLMDLLREYSTVKVPPERSIGVTSARAALDPKAALAEIVQRYGELAQDCDAILILGTDEGESTPVVDLRLHGAVAANLGAPVVLVVSANARAAQDVGVLAERSLNELRAVHAHPVAVIATRVVPNDLTDVGSALSASLDTLSWAIPESPAMRAPTVNELVAAVNGTVIAGDPALLSREAMGVLVGGGAVERALENLSEGAVVIVPADRTDYLLALTAAHGADRFPTLAGLILNGGVTPHPAVADLLEAMNSTLPVIATDLLTFDTAQAVTYARGRLDRNAERKIDLALAEMDRHVDGDALLERLRLPIPDVVTPQRFEHGLLQRAKQERKHVVLPEGSDDRILRAAGRLLQRDIASLTVLGSPEQMTRRAAELGVDLSEARLIDPERSELRELFGQEFARLRAHKGMTEDRAYEMMGEVTYFGTMMVHLDYADAMVSGAAHTTAATMKPVFEIIKTEPGISTASSVIFMCLADQVLAFSDCVVVRNPTAEELADIAIASAGTAAQFGLDPRLAMLSYSTGTSGIGADVDKVRAATELVRERRPDIAIEGPIQYDAALYPEVAATKMPDSPVAGRATVLIFPDLNTGNNTVKAVQRTAGGLMIGPAFQGLRKPINDLSRGARVEEIVNTVAITAIQAQSRKPAQDGVPRP</sequence>